<evidence type="ECO:0000256" key="5">
    <source>
        <dbReference type="ARBA" id="ARBA00023136"/>
    </source>
</evidence>
<dbReference type="Pfam" id="PF13715">
    <property type="entry name" value="CarbopepD_reg_2"/>
    <property type="match status" value="1"/>
</dbReference>
<evidence type="ECO:0000256" key="6">
    <source>
        <dbReference type="ARBA" id="ARBA00023237"/>
    </source>
</evidence>
<evidence type="ECO:0000259" key="9">
    <source>
        <dbReference type="Pfam" id="PF14905"/>
    </source>
</evidence>
<keyword evidence="11" id="KW-1185">Reference proteome</keyword>
<dbReference type="RefSeq" id="WP_120334307.1">
    <property type="nucleotide sequence ID" value="NZ_CP070350.1"/>
</dbReference>
<reference evidence="10 11" key="1">
    <citation type="submission" date="2016-07" db="EMBL/GenBank/DDBJ databases">
        <title>Genome analysis of Sphingobacterium siyangense T12B17.</title>
        <authorList>
            <person name="Xu D."/>
            <person name="Su Y."/>
            <person name="Zheng S."/>
        </authorList>
    </citation>
    <scope>NUCLEOTIDE SEQUENCE [LARGE SCALE GENOMIC DNA]</scope>
    <source>
        <strain evidence="10 11">T12B17</strain>
    </source>
</reference>
<dbReference type="Pfam" id="PF14905">
    <property type="entry name" value="OMP_b-brl_3"/>
    <property type="match status" value="1"/>
</dbReference>
<evidence type="ECO:0000256" key="2">
    <source>
        <dbReference type="ARBA" id="ARBA00022448"/>
    </source>
</evidence>
<protein>
    <submittedName>
        <fullName evidence="10">TonB-dependent receptor</fullName>
    </submittedName>
</protein>
<dbReference type="GO" id="GO:0009279">
    <property type="term" value="C:cell outer membrane"/>
    <property type="evidence" value="ECO:0007669"/>
    <property type="project" value="UniProtKB-SubCell"/>
</dbReference>
<dbReference type="InterPro" id="IPR041700">
    <property type="entry name" value="OMP_b-brl_3"/>
</dbReference>
<sequence length="928" mass="105090">MKNFLTVLLASSISVSAAYATKIKGKVLDGQTGEAIAGATVFLEQSGLSTKTQLDGSFEFKGLSAGVDRVHIKHMAYAELIKEIEIQKENTPHFIFQLTSTEQTLMEVTIKGRRNGGDDDPSARRLEKNASQIMNVVSARAIEISPDITVANVVQRVSGVSIERNSNGEGQYAILRGMDKRYNTTLVNGVKVPSPDNKYRYVPLDLFPSDMLERLEVYKSLTPNMEADAVGGVVNMVMKSAPTKLLLQANLATGYSQRYFNRDFGSFSTGGTSAKSPYEQHGKNYNATAADFNKGALDYTYKKPLPDLVGNLTIGNRYLDDKLGVILGASYQNLHRGSRSIFYKSAVVGVNPNAVITEQSDRQYDEQQQRLGLHNKIDYRFNPNHRISFYQMYVNLNNMQLRDAVNTIYNGQYDPSIGKAELTYVTRSRKTQQQIYNGTLQGDHHFLDNRLNVRWSGVLSSARNQLPQNTMISLDGVEENFERKRTSLVNKSPVTYRWERNTDNDHAGYWDVAYKVPMENSKLELSTGGLYRDKQRSSFYNNYNLSPASAEEAKYKYGVDFQRYTDLNLTVTNPTGAVANPLTYDAGEKTTALYGMFNYENDKWQMIGGIRMEHTNQNYKLLFPAGEKRPEGSQIYTEWLPSLTMKYHLDEKQQLHAAYYRALNRPGFYEIVPSSVVNEEFLEKGNPDLKHALADNFDLRYELFPEASSQFLVGMFYKKIKNPIEYTFQPDEVRKQDVYYTPGNFGNANNFGLEVDYIKYIQKFGVKANYTYTHSRITTAKMSRRINETTQDPEAIIVDQTRPLYGQAAHVANLSLLYKDANNGWEGQLAGSYTGSRINTVSQFLNDDLWQKGFVQLDASIEKKFKAGWAIFAKANNILNTPMELYVKGTNPENEKIAEKLIEGGNTLIRKDLYGQNYILGLRYSFSK</sequence>
<evidence type="ECO:0000256" key="7">
    <source>
        <dbReference type="PROSITE-ProRule" id="PRU01360"/>
    </source>
</evidence>
<evidence type="ECO:0000256" key="3">
    <source>
        <dbReference type="ARBA" id="ARBA00022452"/>
    </source>
</evidence>
<dbReference type="EMBL" id="MCAQ01000012">
    <property type="protein sequence ID" value="RKF37249.1"/>
    <property type="molecule type" value="Genomic_DNA"/>
</dbReference>
<comment type="subcellular location">
    <subcellularLocation>
        <location evidence="1 7">Cell outer membrane</location>
        <topology evidence="1 7">Multi-pass membrane protein</topology>
    </subcellularLocation>
</comment>
<dbReference type="Gene3D" id="2.170.130.10">
    <property type="entry name" value="TonB-dependent receptor, plug domain"/>
    <property type="match status" value="1"/>
</dbReference>
<dbReference type="InterPro" id="IPR036942">
    <property type="entry name" value="Beta-barrel_TonB_sf"/>
</dbReference>
<feature type="domain" description="Outer membrane protein beta-barrel" evidence="9">
    <location>
        <begin position="567"/>
        <end position="883"/>
    </location>
</feature>
<keyword evidence="5 7" id="KW-0472">Membrane</keyword>
<accession>A0A420FWJ5</accession>
<dbReference type="PANTHER" id="PTHR40980:SF4">
    <property type="entry name" value="TONB-DEPENDENT RECEPTOR-LIKE BETA-BARREL DOMAIN-CONTAINING PROTEIN"/>
    <property type="match status" value="1"/>
</dbReference>
<keyword evidence="4 7" id="KW-0812">Transmembrane</keyword>
<dbReference type="SUPFAM" id="SSF49464">
    <property type="entry name" value="Carboxypeptidase regulatory domain-like"/>
    <property type="match status" value="1"/>
</dbReference>
<proteinExistence type="inferred from homology"/>
<dbReference type="Proteomes" id="UP000286402">
    <property type="component" value="Unassembled WGS sequence"/>
</dbReference>
<dbReference type="InterPro" id="IPR012910">
    <property type="entry name" value="Plug_dom"/>
</dbReference>
<dbReference type="AlphaFoldDB" id="A0A420FWJ5"/>
<comment type="caution">
    <text evidence="10">The sequence shown here is derived from an EMBL/GenBank/DDBJ whole genome shotgun (WGS) entry which is preliminary data.</text>
</comment>
<keyword evidence="3 7" id="KW-1134">Transmembrane beta strand</keyword>
<dbReference type="PROSITE" id="PS52016">
    <property type="entry name" value="TONB_DEPENDENT_REC_3"/>
    <property type="match status" value="1"/>
</dbReference>
<evidence type="ECO:0000313" key="10">
    <source>
        <dbReference type="EMBL" id="RKF37249.1"/>
    </source>
</evidence>
<evidence type="ECO:0000259" key="8">
    <source>
        <dbReference type="Pfam" id="PF07715"/>
    </source>
</evidence>
<keyword evidence="10" id="KW-0675">Receptor</keyword>
<gene>
    <name evidence="10" type="ORF">BCY89_06280</name>
</gene>
<dbReference type="SUPFAM" id="SSF56935">
    <property type="entry name" value="Porins"/>
    <property type="match status" value="1"/>
</dbReference>
<dbReference type="PANTHER" id="PTHR40980">
    <property type="entry name" value="PLUG DOMAIN-CONTAINING PROTEIN"/>
    <property type="match status" value="1"/>
</dbReference>
<feature type="domain" description="TonB-dependent receptor plug" evidence="8">
    <location>
        <begin position="129"/>
        <end position="233"/>
    </location>
</feature>
<evidence type="ECO:0000256" key="1">
    <source>
        <dbReference type="ARBA" id="ARBA00004571"/>
    </source>
</evidence>
<comment type="similarity">
    <text evidence="7">Belongs to the TonB-dependent receptor family.</text>
</comment>
<dbReference type="Pfam" id="PF07715">
    <property type="entry name" value="Plug"/>
    <property type="match status" value="1"/>
</dbReference>
<keyword evidence="6 7" id="KW-0998">Cell outer membrane</keyword>
<dbReference type="InterPro" id="IPR039426">
    <property type="entry name" value="TonB-dep_rcpt-like"/>
</dbReference>
<dbReference type="Gene3D" id="2.60.40.1120">
    <property type="entry name" value="Carboxypeptidase-like, regulatory domain"/>
    <property type="match status" value="1"/>
</dbReference>
<dbReference type="InterPro" id="IPR008969">
    <property type="entry name" value="CarboxyPept-like_regulatory"/>
</dbReference>
<keyword evidence="2 7" id="KW-0813">Transport</keyword>
<organism evidence="10 11">
    <name type="scientific">Sphingobacterium siyangense</name>
    <dbReference type="NCBI Taxonomy" id="459529"/>
    <lineage>
        <taxon>Bacteria</taxon>
        <taxon>Pseudomonadati</taxon>
        <taxon>Bacteroidota</taxon>
        <taxon>Sphingobacteriia</taxon>
        <taxon>Sphingobacteriales</taxon>
        <taxon>Sphingobacteriaceae</taxon>
        <taxon>Sphingobacterium</taxon>
    </lineage>
</organism>
<name>A0A420FWJ5_9SPHI</name>
<dbReference type="InterPro" id="IPR037066">
    <property type="entry name" value="Plug_dom_sf"/>
</dbReference>
<dbReference type="CDD" id="cd01347">
    <property type="entry name" value="ligand_gated_channel"/>
    <property type="match status" value="1"/>
</dbReference>
<evidence type="ECO:0000256" key="4">
    <source>
        <dbReference type="ARBA" id="ARBA00022692"/>
    </source>
</evidence>
<evidence type="ECO:0000313" key="11">
    <source>
        <dbReference type="Proteomes" id="UP000286402"/>
    </source>
</evidence>
<dbReference type="Gene3D" id="2.40.170.20">
    <property type="entry name" value="TonB-dependent receptor, beta-barrel domain"/>
    <property type="match status" value="1"/>
</dbReference>